<evidence type="ECO:0000313" key="1">
    <source>
        <dbReference type="EMBL" id="KAI9903656.1"/>
    </source>
</evidence>
<dbReference type="Proteomes" id="UP001163324">
    <property type="component" value="Chromosome 1"/>
</dbReference>
<evidence type="ECO:0000313" key="2">
    <source>
        <dbReference type="Proteomes" id="UP001163324"/>
    </source>
</evidence>
<sequence>MQSRYAVINREWQAHFEAETFKYLTIDVADIPEIGEYVTRRGRAPLVRCIWLRVELPTYECDKCDKMETEEEKWRHEEMLTYALWTLFYTMSGFQCGRHRLVLGLSVYSPSDAEHYCQELKNTMNDSSWHVSSVNTVQSSQPDDAYRGWVDGKRDPLSTGAYLRVFGAPQGLGLNLGKYFAGYGPSHPLAVPAAPVRPAWAVPHHQGPVKPVVPAEDADETFVSPQQSSRLDVRAGKLLGSWASKSLKKLYVGGMVDAEDFFFAYMPSATETDLLTRGIAWHRLEYLALTSTRLQVATTRRDVFCAAAAAAECMPRLKTMDIRNEGNIFGFLYYADDRQHTLHLCTMGQLEHEAENPCAREEVICAWEKVVALRADAHPLRVKGFWEEGDIYLARCRTIAHNCLTETSFIQLNMRIDGYGRLAHLKSL</sequence>
<proteinExistence type="predicted"/>
<dbReference type="EMBL" id="CM047940">
    <property type="protein sequence ID" value="KAI9903656.1"/>
    <property type="molecule type" value="Genomic_DNA"/>
</dbReference>
<name>A0ACC0VB33_9HYPO</name>
<protein>
    <submittedName>
        <fullName evidence="1">Uncharacterized protein</fullName>
    </submittedName>
</protein>
<comment type="caution">
    <text evidence="1">The sequence shown here is derived from an EMBL/GenBank/DDBJ whole genome shotgun (WGS) entry which is preliminary data.</text>
</comment>
<reference evidence="1" key="1">
    <citation type="submission" date="2022-10" db="EMBL/GenBank/DDBJ databases">
        <title>Complete Genome of Trichothecium roseum strain YXFP-22015, a Plant Pathogen Isolated from Citrus.</title>
        <authorList>
            <person name="Wang Y."/>
            <person name="Zhu L."/>
        </authorList>
    </citation>
    <scope>NUCLEOTIDE SEQUENCE</scope>
    <source>
        <strain evidence="1">YXFP-22015</strain>
    </source>
</reference>
<accession>A0ACC0VB33</accession>
<keyword evidence="2" id="KW-1185">Reference proteome</keyword>
<gene>
    <name evidence="1" type="ORF">N3K66_000185</name>
</gene>
<organism evidence="1 2">
    <name type="scientific">Trichothecium roseum</name>
    <dbReference type="NCBI Taxonomy" id="47278"/>
    <lineage>
        <taxon>Eukaryota</taxon>
        <taxon>Fungi</taxon>
        <taxon>Dikarya</taxon>
        <taxon>Ascomycota</taxon>
        <taxon>Pezizomycotina</taxon>
        <taxon>Sordariomycetes</taxon>
        <taxon>Hypocreomycetidae</taxon>
        <taxon>Hypocreales</taxon>
        <taxon>Hypocreales incertae sedis</taxon>
        <taxon>Trichothecium</taxon>
    </lineage>
</organism>